<feature type="domain" description="DUF58" evidence="1">
    <location>
        <begin position="12"/>
        <end position="97"/>
    </location>
</feature>
<sequence length="133" mass="15279">MPRGASMRGLAAAAERLPLQRSLVFLVSDFLFPVAQLKEILDKLWRHDIVPVLLRDAGEDEDLPAWGLVELQDLETGRRRLTVMRPALRDRWRNARQARLAAFDALLKQRARPPFHMVDRFDPDKLTDNLISG</sequence>
<dbReference type="Proteomes" id="UP000239434">
    <property type="component" value="Unassembled WGS sequence"/>
</dbReference>
<dbReference type="AlphaFoldDB" id="A0A2S9IL64"/>
<proteinExistence type="predicted"/>
<gene>
    <name evidence="2" type="ORF">C5748_22500</name>
</gene>
<dbReference type="RefSeq" id="WP_105744539.1">
    <property type="nucleotide sequence ID" value="NZ_PVBR01000022.1"/>
</dbReference>
<reference evidence="2 3" key="1">
    <citation type="submission" date="2018-02" db="EMBL/GenBank/DDBJ databases">
        <title>The draft genome of Phyllobacterium sp. 1N-3.</title>
        <authorList>
            <person name="Liu L."/>
            <person name="Li L."/>
            <person name="Zhang X."/>
            <person name="Wang T."/>
            <person name="Liang L."/>
        </authorList>
    </citation>
    <scope>NUCLEOTIDE SEQUENCE [LARGE SCALE GENOMIC DNA]</scope>
    <source>
        <strain evidence="2 3">1N-3</strain>
    </source>
</reference>
<protein>
    <recommendedName>
        <fullName evidence="1">DUF58 domain-containing protein</fullName>
    </recommendedName>
</protein>
<dbReference type="Pfam" id="PF01882">
    <property type="entry name" value="DUF58"/>
    <property type="match status" value="1"/>
</dbReference>
<evidence type="ECO:0000313" key="2">
    <source>
        <dbReference type="EMBL" id="PRD41273.1"/>
    </source>
</evidence>
<comment type="caution">
    <text evidence="2">The sequence shown here is derived from an EMBL/GenBank/DDBJ whole genome shotgun (WGS) entry which is preliminary data.</text>
</comment>
<name>A0A2S9IL64_9HYPH</name>
<dbReference type="InterPro" id="IPR002881">
    <property type="entry name" value="DUF58"/>
</dbReference>
<organism evidence="2 3">
    <name type="scientific">Phyllobacterium phragmitis</name>
    <dbReference type="NCBI Taxonomy" id="2670329"/>
    <lineage>
        <taxon>Bacteria</taxon>
        <taxon>Pseudomonadati</taxon>
        <taxon>Pseudomonadota</taxon>
        <taxon>Alphaproteobacteria</taxon>
        <taxon>Hyphomicrobiales</taxon>
        <taxon>Phyllobacteriaceae</taxon>
        <taxon>Phyllobacterium</taxon>
    </lineage>
</organism>
<accession>A0A2S9IL64</accession>
<evidence type="ECO:0000259" key="1">
    <source>
        <dbReference type="Pfam" id="PF01882"/>
    </source>
</evidence>
<evidence type="ECO:0000313" key="3">
    <source>
        <dbReference type="Proteomes" id="UP000239434"/>
    </source>
</evidence>
<dbReference type="EMBL" id="PVBR01000022">
    <property type="protein sequence ID" value="PRD41273.1"/>
    <property type="molecule type" value="Genomic_DNA"/>
</dbReference>
<keyword evidence="3" id="KW-1185">Reference proteome</keyword>